<evidence type="ECO:0000256" key="15">
    <source>
        <dbReference type="ARBA" id="ARBA00040883"/>
    </source>
</evidence>
<keyword evidence="16" id="KW-0479">Metal-binding</keyword>
<comment type="subunit">
    <text evidence="5 16">Homodimer.</text>
</comment>
<comment type="pathway">
    <text evidence="4 16">Cofactor biosynthesis; coenzyme A biosynthesis; CoA from (R)-pantothenate: step 1/5.</text>
</comment>
<evidence type="ECO:0000256" key="10">
    <source>
        <dbReference type="ARBA" id="ARBA00022777"/>
    </source>
</evidence>
<keyword evidence="10 16" id="KW-0418">Kinase</keyword>
<dbReference type="GO" id="GO:0004594">
    <property type="term" value="F:pantothenate kinase activity"/>
    <property type="evidence" value="ECO:0007669"/>
    <property type="project" value="UniProtKB-EC"/>
</dbReference>
<evidence type="ECO:0000256" key="9">
    <source>
        <dbReference type="ARBA" id="ARBA00022741"/>
    </source>
</evidence>
<feature type="binding site" evidence="16">
    <location>
        <position position="77"/>
    </location>
    <ligand>
        <name>substrate</name>
    </ligand>
</feature>
<evidence type="ECO:0000256" key="2">
    <source>
        <dbReference type="ARBA" id="ARBA00001958"/>
    </source>
</evidence>
<feature type="binding site" evidence="16">
    <location>
        <position position="159"/>
    </location>
    <ligand>
        <name>substrate</name>
    </ligand>
</feature>
<comment type="function">
    <text evidence="16">Catalyzes the phosphorylation of pantothenate (Pan), the first step in CoA biosynthesis.</text>
</comment>
<evidence type="ECO:0000256" key="6">
    <source>
        <dbReference type="ARBA" id="ARBA00012102"/>
    </source>
</evidence>
<keyword evidence="12 16" id="KW-0630">Potassium</keyword>
<protein>
    <recommendedName>
        <fullName evidence="15 16">Type III pantothenate kinase</fullName>
        <ecNumber evidence="6 16">2.7.1.33</ecNumber>
    </recommendedName>
    <alternativeName>
        <fullName evidence="16">PanK-III</fullName>
    </alternativeName>
    <alternativeName>
        <fullName evidence="16">Pantothenic acid kinase</fullName>
    </alternativeName>
</protein>
<keyword evidence="11 16" id="KW-0067">ATP-binding</keyword>
<keyword evidence="7 16" id="KW-0963">Cytoplasm</keyword>
<keyword evidence="13 16" id="KW-0173">Coenzyme A biosynthesis</keyword>
<dbReference type="NCBIfam" id="NF009871">
    <property type="entry name" value="PRK13331.1"/>
    <property type="match status" value="1"/>
</dbReference>
<dbReference type="SUPFAM" id="SSF53067">
    <property type="entry name" value="Actin-like ATPase domain"/>
    <property type="match status" value="2"/>
</dbReference>
<dbReference type="HAMAP" id="MF_01274">
    <property type="entry name" value="Pantothen_kinase_3"/>
    <property type="match status" value="1"/>
</dbReference>
<dbReference type="EMBL" id="CP063845">
    <property type="protein sequence ID" value="UFP94295.1"/>
    <property type="molecule type" value="Genomic_DNA"/>
</dbReference>
<keyword evidence="8 16" id="KW-0808">Transferase</keyword>
<evidence type="ECO:0000313" key="18">
    <source>
        <dbReference type="Proteomes" id="UP001054846"/>
    </source>
</evidence>
<sequence>MWLAVNIGNSRQHWGWFTGTKLVQTRDFPLAHWEAQAPDAAEQIVVASVTPAHLERWRTLPHVRILNLADVPLSGTYPTLGIDRALNLIAAADAYGCPVLVADFGTAITLSAVDKFGRFCGGAILPGLGTQLRALEHFTAALPVVDLPELWPPLLARTTEAAVQSGVVRVTLAGLAQFLESWKRQYPGGISVATGGDSERVHRWLPDLFDVQDTHLTLRGICVAARGAD</sequence>
<evidence type="ECO:0000256" key="4">
    <source>
        <dbReference type="ARBA" id="ARBA00005225"/>
    </source>
</evidence>
<evidence type="ECO:0000256" key="5">
    <source>
        <dbReference type="ARBA" id="ARBA00011738"/>
    </source>
</evidence>
<evidence type="ECO:0000256" key="11">
    <source>
        <dbReference type="ARBA" id="ARBA00022840"/>
    </source>
</evidence>
<dbReference type="InterPro" id="IPR004619">
    <property type="entry name" value="Type_III_PanK"/>
</dbReference>
<dbReference type="PANTHER" id="PTHR34265">
    <property type="entry name" value="TYPE III PANTOTHENATE KINASE"/>
    <property type="match status" value="1"/>
</dbReference>
<evidence type="ECO:0000256" key="16">
    <source>
        <dbReference type="HAMAP-Rule" id="MF_01274"/>
    </source>
</evidence>
<proteinExistence type="inferred from homology"/>
<evidence type="ECO:0000313" key="17">
    <source>
        <dbReference type="EMBL" id="UFP94295.1"/>
    </source>
</evidence>
<feature type="binding site" evidence="16">
    <location>
        <begin position="81"/>
        <end position="84"/>
    </location>
    <ligand>
        <name>substrate</name>
    </ligand>
</feature>
<comment type="cofactor">
    <cofactor evidence="2">
        <name>K(+)</name>
        <dbReference type="ChEBI" id="CHEBI:29103"/>
    </cofactor>
</comment>
<comment type="cofactor">
    <cofactor evidence="16">
        <name>NH4(+)</name>
        <dbReference type="ChEBI" id="CHEBI:28938"/>
    </cofactor>
    <cofactor evidence="16">
        <name>K(+)</name>
        <dbReference type="ChEBI" id="CHEBI:29103"/>
    </cofactor>
    <text evidence="16">A monovalent cation. Ammonium or potassium.</text>
</comment>
<evidence type="ECO:0000256" key="1">
    <source>
        <dbReference type="ARBA" id="ARBA00001206"/>
    </source>
</evidence>
<comment type="subcellular location">
    <subcellularLocation>
        <location evidence="3 16">Cytoplasm</location>
    </subcellularLocation>
</comment>
<feature type="binding site" evidence="16">
    <location>
        <position position="103"/>
    </location>
    <ligand>
        <name>K(+)</name>
        <dbReference type="ChEBI" id="CHEBI:29103"/>
    </ligand>
</feature>
<dbReference type="PANTHER" id="PTHR34265:SF1">
    <property type="entry name" value="TYPE III PANTOTHENATE KINASE"/>
    <property type="match status" value="1"/>
</dbReference>
<evidence type="ECO:0000256" key="3">
    <source>
        <dbReference type="ARBA" id="ARBA00004496"/>
    </source>
</evidence>
<dbReference type="CDD" id="cd24015">
    <property type="entry name" value="ASKHA_NBD_PanK-III"/>
    <property type="match status" value="1"/>
</dbReference>
<evidence type="ECO:0000256" key="13">
    <source>
        <dbReference type="ARBA" id="ARBA00022993"/>
    </source>
</evidence>
<evidence type="ECO:0000256" key="14">
    <source>
        <dbReference type="ARBA" id="ARBA00038036"/>
    </source>
</evidence>
<comment type="similarity">
    <text evidence="14 16">Belongs to the type III pantothenate kinase family.</text>
</comment>
<evidence type="ECO:0000256" key="7">
    <source>
        <dbReference type="ARBA" id="ARBA00022490"/>
    </source>
</evidence>
<accession>A0ABY3PKV8</accession>
<keyword evidence="18" id="KW-1185">Reference proteome</keyword>
<dbReference type="Gene3D" id="3.30.420.40">
    <property type="match status" value="1"/>
</dbReference>
<dbReference type="Proteomes" id="UP001054846">
    <property type="component" value="Chromosome"/>
</dbReference>
<organism evidence="17 18">
    <name type="scientific">Gloeobacter morelensis MG652769</name>
    <dbReference type="NCBI Taxonomy" id="2781736"/>
    <lineage>
        <taxon>Bacteria</taxon>
        <taxon>Bacillati</taxon>
        <taxon>Cyanobacteriota</taxon>
        <taxon>Cyanophyceae</taxon>
        <taxon>Gloeobacterales</taxon>
        <taxon>Gloeobacteraceae</taxon>
        <taxon>Gloeobacter</taxon>
        <taxon>Gloeobacter morelensis</taxon>
    </lineage>
</organism>
<dbReference type="EC" id="2.7.1.33" evidence="6 16"/>
<name>A0ABY3PKV8_9CYAN</name>
<feature type="binding site" evidence="16">
    <location>
        <begin position="6"/>
        <end position="13"/>
    </location>
    <ligand>
        <name>ATP</name>
        <dbReference type="ChEBI" id="CHEBI:30616"/>
    </ligand>
</feature>
<evidence type="ECO:0000256" key="8">
    <source>
        <dbReference type="ARBA" id="ARBA00022679"/>
    </source>
</evidence>
<keyword evidence="9 16" id="KW-0547">Nucleotide-binding</keyword>
<dbReference type="InterPro" id="IPR043129">
    <property type="entry name" value="ATPase_NBD"/>
</dbReference>
<dbReference type="Pfam" id="PF03309">
    <property type="entry name" value="Pan_kinase"/>
    <property type="match status" value="1"/>
</dbReference>
<gene>
    <name evidence="16" type="primary">coaX</name>
    <name evidence="17" type="ORF">ISF26_21495</name>
</gene>
<dbReference type="NCBIfam" id="TIGR00671">
    <property type="entry name" value="baf"/>
    <property type="match status" value="1"/>
</dbReference>
<evidence type="ECO:0000256" key="12">
    <source>
        <dbReference type="ARBA" id="ARBA00022958"/>
    </source>
</evidence>
<feature type="active site" description="Proton acceptor" evidence="16">
    <location>
        <position position="83"/>
    </location>
</feature>
<reference evidence="17 18" key="1">
    <citation type="journal article" date="2021" name="Genome Biol. Evol.">
        <title>Complete Genome Sequencing of a Novel Gloeobacter Species from a Waterfall Cave in Mexico.</title>
        <authorList>
            <person name="Saw J.H."/>
            <person name="Cardona T."/>
            <person name="Montejano G."/>
        </authorList>
    </citation>
    <scope>NUCLEOTIDE SEQUENCE [LARGE SCALE GENOMIC DNA]</scope>
    <source>
        <strain evidence="17">MG652769</strain>
    </source>
</reference>
<feature type="binding site" evidence="16">
    <location>
        <position position="106"/>
    </location>
    <ligand>
        <name>ATP</name>
        <dbReference type="ChEBI" id="CHEBI:30616"/>
    </ligand>
</feature>
<dbReference type="RefSeq" id="WP_230841354.1">
    <property type="nucleotide sequence ID" value="NZ_CP063845.1"/>
</dbReference>
<comment type="catalytic activity">
    <reaction evidence="1 16">
        <text>(R)-pantothenate + ATP = (R)-4'-phosphopantothenate + ADP + H(+)</text>
        <dbReference type="Rhea" id="RHEA:16373"/>
        <dbReference type="ChEBI" id="CHEBI:10986"/>
        <dbReference type="ChEBI" id="CHEBI:15378"/>
        <dbReference type="ChEBI" id="CHEBI:29032"/>
        <dbReference type="ChEBI" id="CHEBI:30616"/>
        <dbReference type="ChEBI" id="CHEBI:456216"/>
        <dbReference type="EC" id="2.7.1.33"/>
    </reaction>
</comment>